<keyword evidence="10" id="KW-1267">Proteomics identification</keyword>
<proteinExistence type="evidence at protein level"/>
<organism evidence="8 9">
    <name type="scientific">Equus caballus</name>
    <name type="common">Horse</name>
    <dbReference type="NCBI Taxonomy" id="9796"/>
    <lineage>
        <taxon>Eukaryota</taxon>
        <taxon>Metazoa</taxon>
        <taxon>Chordata</taxon>
        <taxon>Craniata</taxon>
        <taxon>Vertebrata</taxon>
        <taxon>Euteleostomi</taxon>
        <taxon>Mammalia</taxon>
        <taxon>Eutheria</taxon>
        <taxon>Laurasiatheria</taxon>
        <taxon>Perissodactyla</taxon>
        <taxon>Equidae</taxon>
        <taxon>Equus</taxon>
    </lineage>
</organism>
<dbReference type="InterPro" id="IPR006330">
    <property type="entry name" value="Ado/ade_deaminase"/>
</dbReference>
<dbReference type="GO" id="GO:0046872">
    <property type="term" value="F:metal ion binding"/>
    <property type="evidence" value="ECO:0007669"/>
    <property type="project" value="UniProtKB-KW"/>
</dbReference>
<evidence type="ECO:0000256" key="2">
    <source>
        <dbReference type="ARBA" id="ARBA00006676"/>
    </source>
</evidence>
<reference evidence="8 9" key="1">
    <citation type="journal article" date="2009" name="Science">
        <title>Genome sequence, comparative analysis, and population genetics of the domestic horse.</title>
        <authorList>
            <consortium name="Broad Institute Genome Sequencing Platform"/>
            <consortium name="Broad Institute Whole Genome Assembly Team"/>
            <person name="Wade C.M."/>
            <person name="Giulotto E."/>
            <person name="Sigurdsson S."/>
            <person name="Zoli M."/>
            <person name="Gnerre S."/>
            <person name="Imsland F."/>
            <person name="Lear T.L."/>
            <person name="Adelson D.L."/>
            <person name="Bailey E."/>
            <person name="Bellone R.R."/>
            <person name="Bloecker H."/>
            <person name="Distl O."/>
            <person name="Edgar R.C."/>
            <person name="Garber M."/>
            <person name="Leeb T."/>
            <person name="Mauceli E."/>
            <person name="MacLeod J.N."/>
            <person name="Penedo M.C.T."/>
            <person name="Raison J.M."/>
            <person name="Sharpe T."/>
            <person name="Vogel J."/>
            <person name="Andersson L."/>
            <person name="Antczak D.F."/>
            <person name="Biagi T."/>
            <person name="Binns M.M."/>
            <person name="Chowdhary B.P."/>
            <person name="Coleman S.J."/>
            <person name="Della Valle G."/>
            <person name="Fryc S."/>
            <person name="Guerin G."/>
            <person name="Hasegawa T."/>
            <person name="Hill E.W."/>
            <person name="Jurka J."/>
            <person name="Kiialainen A."/>
            <person name="Lindgren G."/>
            <person name="Liu J."/>
            <person name="Magnani E."/>
            <person name="Mickelson J.R."/>
            <person name="Murray J."/>
            <person name="Nergadze S.G."/>
            <person name="Onofrio R."/>
            <person name="Pedroni S."/>
            <person name="Piras M.F."/>
            <person name="Raudsepp T."/>
            <person name="Rocchi M."/>
            <person name="Roeed K.H."/>
            <person name="Ryder O.A."/>
            <person name="Searle S."/>
            <person name="Skow L."/>
            <person name="Swinburne J.E."/>
            <person name="Syvaenen A.C."/>
            <person name="Tozaki T."/>
            <person name="Valberg S.J."/>
            <person name="Vaudin M."/>
            <person name="White J.R."/>
            <person name="Zody M.C."/>
            <person name="Lander E.S."/>
            <person name="Lindblad-Toh K."/>
        </authorList>
    </citation>
    <scope>NUCLEOTIDE SEQUENCE [LARGE SCALE GENOMIC DNA]</scope>
    <source>
        <strain evidence="8 9">Thoroughbred</strain>
    </source>
</reference>
<evidence type="ECO:0000256" key="1">
    <source>
        <dbReference type="ARBA" id="ARBA00001947"/>
    </source>
</evidence>
<evidence type="ECO:0007829" key="10">
    <source>
        <dbReference type="PeptideAtlas" id="A0A9L0RG28"/>
    </source>
</evidence>
<comment type="similarity">
    <text evidence="2">Belongs to the metallo-dependent hydrolases superfamily. Adenosine and AMP deaminases family.</text>
</comment>
<gene>
    <name evidence="8" type="primary">ADA</name>
</gene>
<dbReference type="AlphaFoldDB" id="A0A9L0RG28"/>
<accession>A0A9L0RG28</accession>
<evidence type="ECO:0000259" key="7">
    <source>
        <dbReference type="Pfam" id="PF00962"/>
    </source>
</evidence>
<evidence type="ECO:0000313" key="8">
    <source>
        <dbReference type="Ensembl" id="ENSECAP00000062904.1"/>
    </source>
</evidence>
<dbReference type="GO" id="GO:0004000">
    <property type="term" value="F:adenosine deaminase activity"/>
    <property type="evidence" value="ECO:0007669"/>
    <property type="project" value="UniProtKB-ARBA"/>
</dbReference>
<dbReference type="PANTHER" id="PTHR11409:SF43">
    <property type="entry name" value="ADENOSINE DEAMINASE"/>
    <property type="match status" value="1"/>
</dbReference>
<dbReference type="EC" id="3.5.4.4" evidence="3"/>
<name>A0A9L0RG28_HORSE</name>
<dbReference type="GeneTree" id="ENSGT00950000183113"/>
<protein>
    <recommendedName>
        <fullName evidence="3">adenosine deaminase</fullName>
        <ecNumber evidence="3">3.5.4.4</ecNumber>
    </recommendedName>
</protein>
<dbReference type="InterPro" id="IPR001365">
    <property type="entry name" value="A_deaminase_dom"/>
</dbReference>
<evidence type="ECO:0000256" key="5">
    <source>
        <dbReference type="ARBA" id="ARBA00022801"/>
    </source>
</evidence>
<dbReference type="Gene3D" id="3.20.20.140">
    <property type="entry name" value="Metal-dependent hydrolases"/>
    <property type="match status" value="1"/>
</dbReference>
<reference evidence="8" key="3">
    <citation type="submission" date="2025-09" db="UniProtKB">
        <authorList>
            <consortium name="Ensembl"/>
        </authorList>
    </citation>
    <scope>IDENTIFICATION</scope>
    <source>
        <strain evidence="8">Thoroughbred</strain>
    </source>
</reference>
<keyword evidence="6" id="KW-0862">Zinc</keyword>
<dbReference type="Ensembl" id="ENSECAT00000084090.1">
    <property type="protein sequence ID" value="ENSECAP00000062904.1"/>
    <property type="gene ID" value="ENSECAG00000008358.4"/>
</dbReference>
<keyword evidence="9" id="KW-1185">Reference proteome</keyword>
<feature type="domain" description="Adenosine deaminase" evidence="7">
    <location>
        <begin position="10"/>
        <end position="70"/>
    </location>
</feature>
<comment type="cofactor">
    <cofactor evidence="1">
        <name>Zn(2+)</name>
        <dbReference type="ChEBI" id="CHEBI:29105"/>
    </cofactor>
</comment>
<keyword evidence="5" id="KW-0378">Hydrolase</keyword>
<evidence type="ECO:0000256" key="3">
    <source>
        <dbReference type="ARBA" id="ARBA00012784"/>
    </source>
</evidence>
<sequence>MTQTPAFDKPKVELHVHLDGAIRPETILYYGRKRGIPLPADTAEGLKNAIGMDEPLSLPDFLAKFDSYMPAIAHISLL</sequence>
<dbReference type="PANTHER" id="PTHR11409">
    <property type="entry name" value="ADENOSINE DEAMINASE"/>
    <property type="match status" value="1"/>
</dbReference>
<dbReference type="Pfam" id="PF00962">
    <property type="entry name" value="A_deaminase"/>
    <property type="match status" value="1"/>
</dbReference>
<dbReference type="InterPro" id="IPR032466">
    <property type="entry name" value="Metal_Hydrolase"/>
</dbReference>
<reference evidence="8" key="2">
    <citation type="submission" date="2025-08" db="UniProtKB">
        <authorList>
            <consortium name="Ensembl"/>
        </authorList>
    </citation>
    <scope>IDENTIFICATION</scope>
    <source>
        <strain evidence="8">Thoroughbred</strain>
    </source>
</reference>
<dbReference type="Proteomes" id="UP000002281">
    <property type="component" value="Chromosome 22"/>
</dbReference>
<keyword evidence="4" id="KW-0479">Metal-binding</keyword>
<evidence type="ECO:0000256" key="6">
    <source>
        <dbReference type="ARBA" id="ARBA00022833"/>
    </source>
</evidence>
<dbReference type="SUPFAM" id="SSF51556">
    <property type="entry name" value="Metallo-dependent hydrolases"/>
    <property type="match status" value="1"/>
</dbReference>
<evidence type="ECO:0000256" key="4">
    <source>
        <dbReference type="ARBA" id="ARBA00022723"/>
    </source>
</evidence>
<evidence type="ECO:0000313" key="9">
    <source>
        <dbReference type="Proteomes" id="UP000002281"/>
    </source>
</evidence>